<feature type="region of interest" description="Disordered" evidence="8">
    <location>
        <begin position="122"/>
        <end position="267"/>
    </location>
</feature>
<evidence type="ECO:0000256" key="2">
    <source>
        <dbReference type="ARBA" id="ARBA00007175"/>
    </source>
</evidence>
<reference evidence="9 10" key="1">
    <citation type="submission" date="2022-01" db="EMBL/GenBank/DDBJ databases">
        <title>A high-quality chromosome-level genome assembly of rohu carp, Labeo rohita.</title>
        <authorList>
            <person name="Arick M.A. II"/>
            <person name="Hsu C.-Y."/>
            <person name="Magbanua Z."/>
            <person name="Pechanova O."/>
            <person name="Grover C."/>
            <person name="Miller E."/>
            <person name="Thrash A."/>
            <person name="Ezzel L."/>
            <person name="Alam S."/>
            <person name="Benzie J."/>
            <person name="Hamilton M."/>
            <person name="Karsi A."/>
            <person name="Lawrence M.L."/>
            <person name="Peterson D.G."/>
        </authorList>
    </citation>
    <scope>NUCLEOTIDE SEQUENCE [LARGE SCALE GENOMIC DNA]</scope>
    <source>
        <strain evidence="10">BAU-BD-2019</strain>
        <tissue evidence="9">Blood</tissue>
    </source>
</reference>
<proteinExistence type="inferred from homology"/>
<protein>
    <recommendedName>
        <fullName evidence="3">Nucleolar protein 12</fullName>
    </recommendedName>
</protein>
<evidence type="ECO:0000313" key="9">
    <source>
        <dbReference type="EMBL" id="KAI2666829.1"/>
    </source>
</evidence>
<keyword evidence="6" id="KW-0539">Nucleus</keyword>
<sequence length="267" mass="30726">MAKNGKLKQKSKFTSGVKPRKKQRKCVLMFDDKDRQDFLTGFHKRKVERRKAALEEIKNKLKEEQKRVRDERHKEYLKMLQERRQAMDEADELVDAITGTTESVQYDHPNHTVTVTTISDLDLSATRLLEPDQQREEEREEGGGGWWKNTSPSEESWTPPHVQKDPETHFVTEHLHQTEEEQETDAQTGNEAEKASERREVVIVRSEQEATKGKNHRERATQANGPERALSGLTSVRRQSGGGSDYPTDAPLNSQTVHRRCVSTSRV</sequence>
<evidence type="ECO:0000256" key="3">
    <source>
        <dbReference type="ARBA" id="ARBA00015520"/>
    </source>
</evidence>
<organism evidence="9 10">
    <name type="scientific">Labeo rohita</name>
    <name type="common">Indian major carp</name>
    <name type="synonym">Cyprinus rohita</name>
    <dbReference type="NCBI Taxonomy" id="84645"/>
    <lineage>
        <taxon>Eukaryota</taxon>
        <taxon>Metazoa</taxon>
        <taxon>Chordata</taxon>
        <taxon>Craniata</taxon>
        <taxon>Vertebrata</taxon>
        <taxon>Euteleostomi</taxon>
        <taxon>Actinopterygii</taxon>
        <taxon>Neopterygii</taxon>
        <taxon>Teleostei</taxon>
        <taxon>Ostariophysi</taxon>
        <taxon>Cypriniformes</taxon>
        <taxon>Cyprinidae</taxon>
        <taxon>Labeoninae</taxon>
        <taxon>Labeonini</taxon>
        <taxon>Labeo</taxon>
    </lineage>
</organism>
<dbReference type="PANTHER" id="PTHR14577">
    <property type="entry name" value="NUCLEOLAR PROTEIN 12"/>
    <property type="match status" value="1"/>
</dbReference>
<accession>A0ABQ8MVH6</accession>
<keyword evidence="10" id="KW-1185">Reference proteome</keyword>
<name>A0ABQ8MVH6_LABRO</name>
<dbReference type="Pfam" id="PF09805">
    <property type="entry name" value="Nop25"/>
    <property type="match status" value="1"/>
</dbReference>
<feature type="coiled-coil region" evidence="7">
    <location>
        <begin position="44"/>
        <end position="74"/>
    </location>
</feature>
<evidence type="ECO:0000256" key="6">
    <source>
        <dbReference type="ARBA" id="ARBA00023242"/>
    </source>
</evidence>
<dbReference type="InterPro" id="IPR019186">
    <property type="entry name" value="Nucleolar_protein_12"/>
</dbReference>
<keyword evidence="5 7" id="KW-0175">Coiled coil</keyword>
<feature type="compositionally biased region" description="Basic and acidic residues" evidence="8">
    <location>
        <begin position="191"/>
        <end position="212"/>
    </location>
</feature>
<evidence type="ECO:0000256" key="8">
    <source>
        <dbReference type="SAM" id="MobiDB-lite"/>
    </source>
</evidence>
<evidence type="ECO:0000256" key="1">
    <source>
        <dbReference type="ARBA" id="ARBA00004604"/>
    </source>
</evidence>
<evidence type="ECO:0000256" key="7">
    <source>
        <dbReference type="SAM" id="Coils"/>
    </source>
</evidence>
<dbReference type="PANTHER" id="PTHR14577:SF0">
    <property type="entry name" value="NUCLEOLAR PROTEIN 12"/>
    <property type="match status" value="1"/>
</dbReference>
<dbReference type="Proteomes" id="UP000830375">
    <property type="component" value="Unassembled WGS sequence"/>
</dbReference>
<feature type="compositionally biased region" description="Basic residues" evidence="8">
    <location>
        <begin position="1"/>
        <end position="11"/>
    </location>
</feature>
<evidence type="ECO:0000256" key="5">
    <source>
        <dbReference type="ARBA" id="ARBA00023054"/>
    </source>
</evidence>
<gene>
    <name evidence="9" type="ORF">H4Q32_026537</name>
</gene>
<comment type="caution">
    <text evidence="9">The sequence shown here is derived from an EMBL/GenBank/DDBJ whole genome shotgun (WGS) entry which is preliminary data.</text>
</comment>
<keyword evidence="4" id="KW-0699">rRNA-binding</keyword>
<evidence type="ECO:0000256" key="4">
    <source>
        <dbReference type="ARBA" id="ARBA00022730"/>
    </source>
</evidence>
<feature type="compositionally biased region" description="Basic and acidic residues" evidence="8">
    <location>
        <begin position="162"/>
        <end position="179"/>
    </location>
</feature>
<comment type="subcellular location">
    <subcellularLocation>
        <location evidence="1">Nucleus</location>
        <location evidence="1">Nucleolus</location>
    </subcellularLocation>
</comment>
<evidence type="ECO:0000313" key="10">
    <source>
        <dbReference type="Proteomes" id="UP000830375"/>
    </source>
</evidence>
<dbReference type="EMBL" id="JACTAM010000003">
    <property type="protein sequence ID" value="KAI2666829.1"/>
    <property type="molecule type" value="Genomic_DNA"/>
</dbReference>
<feature type="compositionally biased region" description="Polar residues" evidence="8">
    <location>
        <begin position="251"/>
        <end position="267"/>
    </location>
</feature>
<comment type="similarity">
    <text evidence="2">Belongs to the RRP17 family.</text>
</comment>
<feature type="region of interest" description="Disordered" evidence="8">
    <location>
        <begin position="1"/>
        <end position="22"/>
    </location>
</feature>
<keyword evidence="4" id="KW-0694">RNA-binding</keyword>